<dbReference type="PROSITE" id="PS51257">
    <property type="entry name" value="PROKAR_LIPOPROTEIN"/>
    <property type="match status" value="1"/>
</dbReference>
<evidence type="ECO:0000313" key="1">
    <source>
        <dbReference type="EMBL" id="ATB42934.1"/>
    </source>
</evidence>
<sequence length="149" mass="16092">MRIRPLGIRLVPVVLMLASGCRQEPQTVDDLLGADKDGNGVRDELDAYIDAKPDTAAQKKSLRQLSAALSGTLIVDTTRQAALHEAASRLNAGINCVFSHYDAETATKRAAEMEKVSVDTRARVDAYTRYNTARSGSVMALPEGDTCLK</sequence>
<dbReference type="AlphaFoldDB" id="A0A250JGA9"/>
<dbReference type="Proteomes" id="UP000217257">
    <property type="component" value="Chromosome"/>
</dbReference>
<evidence type="ECO:0008006" key="3">
    <source>
        <dbReference type="Google" id="ProtNLM"/>
    </source>
</evidence>
<gene>
    <name evidence="1" type="ORF">CYFUS_008413</name>
</gene>
<protein>
    <recommendedName>
        <fullName evidence="3">Lipoprotein</fullName>
    </recommendedName>
</protein>
<evidence type="ECO:0000313" key="2">
    <source>
        <dbReference type="Proteomes" id="UP000217257"/>
    </source>
</evidence>
<reference evidence="1 2" key="1">
    <citation type="submission" date="2017-06" db="EMBL/GenBank/DDBJ databases">
        <title>Sequencing and comparative analysis of myxobacterial genomes.</title>
        <authorList>
            <person name="Rupp O."/>
            <person name="Goesmann A."/>
            <person name="Sogaard-Andersen L."/>
        </authorList>
    </citation>
    <scope>NUCLEOTIDE SEQUENCE [LARGE SCALE GENOMIC DNA]</scope>
    <source>
        <strain evidence="1 2">DSM 52655</strain>
    </source>
</reference>
<dbReference type="EMBL" id="CP022098">
    <property type="protein sequence ID" value="ATB42934.1"/>
    <property type="molecule type" value="Genomic_DNA"/>
</dbReference>
<accession>A0A250JGA9</accession>
<dbReference type="KEGG" id="cfus:CYFUS_008413"/>
<proteinExistence type="predicted"/>
<organism evidence="1 2">
    <name type="scientific">Cystobacter fuscus</name>
    <dbReference type="NCBI Taxonomy" id="43"/>
    <lineage>
        <taxon>Bacteria</taxon>
        <taxon>Pseudomonadati</taxon>
        <taxon>Myxococcota</taxon>
        <taxon>Myxococcia</taxon>
        <taxon>Myxococcales</taxon>
        <taxon>Cystobacterineae</taxon>
        <taxon>Archangiaceae</taxon>
        <taxon>Cystobacter</taxon>
    </lineage>
</organism>
<name>A0A250JGA9_9BACT</name>